<dbReference type="PANTHER" id="PTHR43713:SF3">
    <property type="entry name" value="GLUTAMATE-1-SEMIALDEHYDE 2,1-AMINOMUTASE 1, CHLOROPLASTIC-RELATED"/>
    <property type="match status" value="1"/>
</dbReference>
<evidence type="ECO:0000256" key="2">
    <source>
        <dbReference type="ARBA" id="ARBA00022898"/>
    </source>
</evidence>
<dbReference type="PATRIC" id="fig|1395513.3.peg.2709"/>
<dbReference type="InterPro" id="IPR015422">
    <property type="entry name" value="PyrdxlP-dep_Trfase_small"/>
</dbReference>
<dbReference type="InterPro" id="IPR049704">
    <property type="entry name" value="Aminotrans_3_PPA_site"/>
</dbReference>
<evidence type="ECO:0000313" key="5">
    <source>
        <dbReference type="Proteomes" id="UP000018296"/>
    </source>
</evidence>
<name>V6IVL0_9BACL</name>
<reference evidence="4 5" key="1">
    <citation type="journal article" date="2013" name="Genome Announc.">
        <title>Genome Sequence of Sporolactobacillus laevolacticus DSM442, an Efficient Polymer-Grade D-Lactate Producer from Agricultural Waste Cottonseed as a Nitrogen Source.</title>
        <authorList>
            <person name="Wang H."/>
            <person name="Wang L."/>
            <person name="Ju J."/>
            <person name="Yu B."/>
            <person name="Ma Y."/>
        </authorList>
    </citation>
    <scope>NUCLEOTIDE SEQUENCE [LARGE SCALE GENOMIC DNA]</scope>
    <source>
        <strain evidence="4 5">DSM 442</strain>
    </source>
</reference>
<protein>
    <submittedName>
        <fullName evidence="4">Aminotransferase class III</fullName>
    </submittedName>
</protein>
<dbReference type="GO" id="GO:0008483">
    <property type="term" value="F:transaminase activity"/>
    <property type="evidence" value="ECO:0007669"/>
    <property type="project" value="UniProtKB-KW"/>
</dbReference>
<dbReference type="eggNOG" id="COG0001">
    <property type="taxonomic scope" value="Bacteria"/>
</dbReference>
<keyword evidence="4" id="KW-0032">Aminotransferase</keyword>
<comment type="similarity">
    <text evidence="3">Belongs to the class-III pyridoxal-phosphate-dependent aminotransferase family.</text>
</comment>
<dbReference type="Pfam" id="PF00202">
    <property type="entry name" value="Aminotran_3"/>
    <property type="match status" value="1"/>
</dbReference>
<evidence type="ECO:0000256" key="3">
    <source>
        <dbReference type="RuleBase" id="RU003560"/>
    </source>
</evidence>
<comment type="caution">
    <text evidence="4">The sequence shown here is derived from an EMBL/GenBank/DDBJ whole genome shotgun (WGS) entry which is preliminary data.</text>
</comment>
<comment type="cofactor">
    <cofactor evidence="1">
        <name>pyridoxal 5'-phosphate</name>
        <dbReference type="ChEBI" id="CHEBI:597326"/>
    </cofactor>
</comment>
<dbReference type="PANTHER" id="PTHR43713">
    <property type="entry name" value="GLUTAMATE-1-SEMIALDEHYDE 2,1-AMINOMUTASE"/>
    <property type="match status" value="1"/>
</dbReference>
<dbReference type="AlphaFoldDB" id="V6IVL0"/>
<accession>V6IVL0</accession>
<proteinExistence type="inferred from homology"/>
<evidence type="ECO:0000256" key="1">
    <source>
        <dbReference type="ARBA" id="ARBA00001933"/>
    </source>
</evidence>
<dbReference type="STRING" id="1395513.P343_13360"/>
<dbReference type="InterPro" id="IPR015421">
    <property type="entry name" value="PyrdxlP-dep_Trfase_major"/>
</dbReference>
<dbReference type="CDD" id="cd00610">
    <property type="entry name" value="OAT_like"/>
    <property type="match status" value="1"/>
</dbReference>
<keyword evidence="2 3" id="KW-0663">Pyridoxal phosphate</keyword>
<dbReference type="SUPFAM" id="SSF53383">
    <property type="entry name" value="PLP-dependent transferases"/>
    <property type="match status" value="1"/>
</dbReference>
<dbReference type="InterPro" id="IPR005814">
    <property type="entry name" value="Aminotrans_3"/>
</dbReference>
<gene>
    <name evidence="4" type="ORF">P343_13360</name>
</gene>
<evidence type="ECO:0000313" key="4">
    <source>
        <dbReference type="EMBL" id="EST11197.1"/>
    </source>
</evidence>
<dbReference type="GO" id="GO:0030170">
    <property type="term" value="F:pyridoxal phosphate binding"/>
    <property type="evidence" value="ECO:0007669"/>
    <property type="project" value="InterPro"/>
</dbReference>
<keyword evidence="5" id="KW-1185">Reference proteome</keyword>
<dbReference type="PIRSF" id="PIRSF000521">
    <property type="entry name" value="Transaminase_4ab_Lys_Orn"/>
    <property type="match status" value="1"/>
</dbReference>
<sequence length="438" mass="48907">MARLNDYAVNTSNSKKLFQQSKTYLLDGVASSFHKASFQEYPICFEKGKGSHLYDVDGNAYIDYVAGMGPLILGYSPDTVNEAVSRQLEIGTQFCSPTYDLFKLSKKLVEIIPCAEKIVFQNTGTEANMFVFRLARAYTGKSKIIKFEGQYHGWSDEEKISTDARSIEELGPRNDPWKRRESLGQLPSATENIMLAPWNDLDAIRRIIDKEGHDIAAIITEPFMCDSGPILPKKGYLEGLRQLATEHGILLIFDEVITGFRMALGGAQEYFGVTPDVAVFAKAISGGFPISVVTGKRQVMECGVHASGTFNGNAVSVAAALATINQLEQPGVYERFDHLGRVLTEGIRKLGEKYQVTLHCDHAGAICLLELGVDHPLNDFRECLTSIDQELYDRFVMRCLELGVRFTPNRGRIYLSTEHTEEDIQRTLNVIEKVFSEF</sequence>
<dbReference type="Gene3D" id="3.40.640.10">
    <property type="entry name" value="Type I PLP-dependent aspartate aminotransferase-like (Major domain)"/>
    <property type="match status" value="1"/>
</dbReference>
<keyword evidence="4" id="KW-0808">Transferase</keyword>
<dbReference type="Gene3D" id="3.90.1150.10">
    <property type="entry name" value="Aspartate Aminotransferase, domain 1"/>
    <property type="match status" value="1"/>
</dbReference>
<dbReference type="InterPro" id="IPR015424">
    <property type="entry name" value="PyrdxlP-dep_Trfase"/>
</dbReference>
<organism evidence="4 5">
    <name type="scientific">Sporolactobacillus laevolacticus DSM 442</name>
    <dbReference type="NCBI Taxonomy" id="1395513"/>
    <lineage>
        <taxon>Bacteria</taxon>
        <taxon>Bacillati</taxon>
        <taxon>Bacillota</taxon>
        <taxon>Bacilli</taxon>
        <taxon>Bacillales</taxon>
        <taxon>Sporolactobacillaceae</taxon>
        <taxon>Sporolactobacillus</taxon>
    </lineage>
</organism>
<dbReference type="PROSITE" id="PS00600">
    <property type="entry name" value="AA_TRANSFER_CLASS_3"/>
    <property type="match status" value="1"/>
</dbReference>
<dbReference type="Proteomes" id="UP000018296">
    <property type="component" value="Unassembled WGS sequence"/>
</dbReference>
<dbReference type="EMBL" id="AWTC01000013">
    <property type="protein sequence ID" value="EST11197.1"/>
    <property type="molecule type" value="Genomic_DNA"/>
</dbReference>